<accession>B8C953</accession>
<protein>
    <submittedName>
        <fullName evidence="2">Uncharacterized protein</fullName>
    </submittedName>
</protein>
<feature type="non-terminal residue" evidence="2">
    <location>
        <position position="1"/>
    </location>
</feature>
<reference evidence="2 3" key="1">
    <citation type="journal article" date="2004" name="Science">
        <title>The genome of the diatom Thalassiosira pseudonana: ecology, evolution, and metabolism.</title>
        <authorList>
            <person name="Armbrust E.V."/>
            <person name="Berges J.A."/>
            <person name="Bowler C."/>
            <person name="Green B.R."/>
            <person name="Martinez D."/>
            <person name="Putnam N.H."/>
            <person name="Zhou S."/>
            <person name="Allen A.E."/>
            <person name="Apt K.E."/>
            <person name="Bechner M."/>
            <person name="Brzezinski M.A."/>
            <person name="Chaal B.K."/>
            <person name="Chiovitti A."/>
            <person name="Davis A.K."/>
            <person name="Demarest M.S."/>
            <person name="Detter J.C."/>
            <person name="Glavina T."/>
            <person name="Goodstein D."/>
            <person name="Hadi M.Z."/>
            <person name="Hellsten U."/>
            <person name="Hildebrand M."/>
            <person name="Jenkins B.D."/>
            <person name="Jurka J."/>
            <person name="Kapitonov V.V."/>
            <person name="Kroger N."/>
            <person name="Lau W.W."/>
            <person name="Lane T.W."/>
            <person name="Larimer F.W."/>
            <person name="Lippmeier J.C."/>
            <person name="Lucas S."/>
            <person name="Medina M."/>
            <person name="Montsant A."/>
            <person name="Obornik M."/>
            <person name="Parker M.S."/>
            <person name="Palenik B."/>
            <person name="Pazour G.J."/>
            <person name="Richardson P.M."/>
            <person name="Rynearson T.A."/>
            <person name="Saito M.A."/>
            <person name="Schwartz D.C."/>
            <person name="Thamatrakoln K."/>
            <person name="Valentin K."/>
            <person name="Vardi A."/>
            <person name="Wilkerson F.P."/>
            <person name="Rokhsar D.S."/>
        </authorList>
    </citation>
    <scope>NUCLEOTIDE SEQUENCE [LARGE SCALE GENOMIC DNA]</scope>
    <source>
        <strain evidence="2 3">CCMP1335</strain>
    </source>
</reference>
<keyword evidence="1" id="KW-1133">Transmembrane helix</keyword>
<dbReference type="PROSITE" id="PS50244">
    <property type="entry name" value="S5A_REDUCTASE"/>
    <property type="match status" value="1"/>
</dbReference>
<dbReference type="EMBL" id="CM000646">
    <property type="protein sequence ID" value="EED89792.1"/>
    <property type="molecule type" value="Genomic_DNA"/>
</dbReference>
<keyword evidence="1" id="KW-0812">Transmembrane</keyword>
<proteinExistence type="predicted"/>
<dbReference type="TCDB" id="9.B.115.1.5">
    <property type="family name" value="the steroid 5alpha-reductase/lamin b receptor (lbr) family"/>
</dbReference>
<dbReference type="Proteomes" id="UP000001449">
    <property type="component" value="Chromosome 10"/>
</dbReference>
<feature type="transmembrane region" description="Helical" evidence="1">
    <location>
        <begin position="91"/>
        <end position="117"/>
    </location>
</feature>
<keyword evidence="1" id="KW-0472">Membrane</keyword>
<dbReference type="GeneID" id="7447032"/>
<feature type="transmembrane region" description="Helical" evidence="1">
    <location>
        <begin position="215"/>
        <end position="234"/>
    </location>
</feature>
<dbReference type="InParanoid" id="B8C953"/>
<dbReference type="HOGENOM" id="CLU_043418_0_1_1"/>
<dbReference type="GO" id="GO:0016020">
    <property type="term" value="C:membrane"/>
    <property type="evidence" value="ECO:0000318"/>
    <property type="project" value="GO_Central"/>
</dbReference>
<sequence>VSSVTGNYSQVDKLWSILPALYAWMCVVDDRTTLMACFVTLWSCRLTYNFYRRGGYTFPPWRGEEDYRWECIRRGKLGGWWTILTNKWIMILFNFFFISLYQNWLLLWIASPSLVAWSMAMEARLCDKGVGATPLNILDGIAAFLFLSAIVIEAVADNQQYIFQTRKYEWKATLQQPEGSFANAVRSIISKSTEKEFTDGFCQSGLFAIVRKPNYAAEQLVWISFYLFSVAASASPSLHLWNWSGCGFVLLCMLFQGSGWLTEQLSIQKYGSKYREYQTRVPLYVPRIFGRRNETSDKTD</sequence>
<feature type="transmembrane region" description="Helical" evidence="1">
    <location>
        <begin position="137"/>
        <end position="156"/>
    </location>
</feature>
<evidence type="ECO:0000313" key="3">
    <source>
        <dbReference type="Proteomes" id="UP000001449"/>
    </source>
</evidence>
<name>B8C953_THAPS</name>
<dbReference type="AlphaFoldDB" id="B8C953"/>
<dbReference type="OMA" id="WRKGGYQ"/>
<organism evidence="2 3">
    <name type="scientific">Thalassiosira pseudonana</name>
    <name type="common">Marine diatom</name>
    <name type="synonym">Cyclotella nana</name>
    <dbReference type="NCBI Taxonomy" id="35128"/>
    <lineage>
        <taxon>Eukaryota</taxon>
        <taxon>Sar</taxon>
        <taxon>Stramenopiles</taxon>
        <taxon>Ochrophyta</taxon>
        <taxon>Bacillariophyta</taxon>
        <taxon>Coscinodiscophyceae</taxon>
        <taxon>Thalassiosirophycidae</taxon>
        <taxon>Thalassiosirales</taxon>
        <taxon>Thalassiosiraceae</taxon>
        <taxon>Thalassiosira</taxon>
    </lineage>
</organism>
<dbReference type="PANTHER" id="PTHR32251:SF23">
    <property type="entry name" value="3-OXO-5-ALPHA-STEROID 4-DEHYDROGENASE (DUF1295)"/>
    <property type="match status" value="1"/>
</dbReference>
<keyword evidence="3" id="KW-1185">Reference proteome</keyword>
<reference evidence="2 3" key="2">
    <citation type="journal article" date="2008" name="Nature">
        <title>The Phaeodactylum genome reveals the evolutionary history of diatom genomes.</title>
        <authorList>
            <person name="Bowler C."/>
            <person name="Allen A.E."/>
            <person name="Badger J.H."/>
            <person name="Grimwood J."/>
            <person name="Jabbari K."/>
            <person name="Kuo A."/>
            <person name="Maheswari U."/>
            <person name="Martens C."/>
            <person name="Maumus F."/>
            <person name="Otillar R.P."/>
            <person name="Rayko E."/>
            <person name="Salamov A."/>
            <person name="Vandepoele K."/>
            <person name="Beszteri B."/>
            <person name="Gruber A."/>
            <person name="Heijde M."/>
            <person name="Katinka M."/>
            <person name="Mock T."/>
            <person name="Valentin K."/>
            <person name="Verret F."/>
            <person name="Berges J.A."/>
            <person name="Brownlee C."/>
            <person name="Cadoret J.P."/>
            <person name="Chiovitti A."/>
            <person name="Choi C.J."/>
            <person name="Coesel S."/>
            <person name="De Martino A."/>
            <person name="Detter J.C."/>
            <person name="Durkin C."/>
            <person name="Falciatore A."/>
            <person name="Fournet J."/>
            <person name="Haruta M."/>
            <person name="Huysman M.J."/>
            <person name="Jenkins B.D."/>
            <person name="Jiroutova K."/>
            <person name="Jorgensen R.E."/>
            <person name="Joubert Y."/>
            <person name="Kaplan A."/>
            <person name="Kroger N."/>
            <person name="Kroth P.G."/>
            <person name="La Roche J."/>
            <person name="Lindquist E."/>
            <person name="Lommer M."/>
            <person name="Martin-Jezequel V."/>
            <person name="Lopez P.J."/>
            <person name="Lucas S."/>
            <person name="Mangogna M."/>
            <person name="McGinnis K."/>
            <person name="Medlin L.K."/>
            <person name="Montsant A."/>
            <person name="Oudot-Le Secq M.P."/>
            <person name="Napoli C."/>
            <person name="Obornik M."/>
            <person name="Parker M.S."/>
            <person name="Petit J.L."/>
            <person name="Porcel B.M."/>
            <person name="Poulsen N."/>
            <person name="Robison M."/>
            <person name="Rychlewski L."/>
            <person name="Rynearson T.A."/>
            <person name="Schmutz J."/>
            <person name="Shapiro H."/>
            <person name="Siaut M."/>
            <person name="Stanley M."/>
            <person name="Sussman M.R."/>
            <person name="Taylor A.R."/>
            <person name="Vardi A."/>
            <person name="von Dassow P."/>
            <person name="Vyverman W."/>
            <person name="Willis A."/>
            <person name="Wyrwicz L.S."/>
            <person name="Rokhsar D.S."/>
            <person name="Weissenbach J."/>
            <person name="Armbrust E.V."/>
            <person name="Green B.R."/>
            <person name="Van de Peer Y."/>
            <person name="Grigoriev I.V."/>
        </authorList>
    </citation>
    <scope>NUCLEOTIDE SEQUENCE [LARGE SCALE GENOMIC DNA]</scope>
    <source>
        <strain evidence="2 3">CCMP1335</strain>
    </source>
</reference>
<dbReference type="Gene3D" id="1.20.120.1630">
    <property type="match status" value="1"/>
</dbReference>
<feature type="transmembrane region" description="Helical" evidence="1">
    <location>
        <begin position="20"/>
        <end position="44"/>
    </location>
</feature>
<evidence type="ECO:0000313" key="2">
    <source>
        <dbReference type="EMBL" id="EED89792.1"/>
    </source>
</evidence>
<dbReference type="Pfam" id="PF06966">
    <property type="entry name" value="DUF1295"/>
    <property type="match status" value="1"/>
</dbReference>
<dbReference type="RefSeq" id="XP_002292596.1">
    <property type="nucleotide sequence ID" value="XM_002292560.1"/>
</dbReference>
<gene>
    <name evidence="2" type="ORF">THAPSDRAFT_36373</name>
</gene>
<dbReference type="KEGG" id="tps:THAPSDRAFT_36373"/>
<dbReference type="eggNOG" id="KOG4650">
    <property type="taxonomic scope" value="Eukaryota"/>
</dbReference>
<dbReference type="PANTHER" id="PTHR32251">
    <property type="entry name" value="3-OXO-5-ALPHA-STEROID 4-DEHYDROGENASE"/>
    <property type="match status" value="1"/>
</dbReference>
<dbReference type="PaxDb" id="35128-Thaps36373"/>
<evidence type="ECO:0000256" key="1">
    <source>
        <dbReference type="SAM" id="Phobius"/>
    </source>
</evidence>
<dbReference type="InterPro" id="IPR010721">
    <property type="entry name" value="UstE-like"/>
</dbReference>